<dbReference type="EMBL" id="JANEYG010000001">
    <property type="protein sequence ID" value="KAJ8925777.1"/>
    <property type="molecule type" value="Genomic_DNA"/>
</dbReference>
<keyword evidence="5 13" id="KW-0378">Hydrolase</keyword>
<comment type="subcellular location">
    <subcellularLocation>
        <location evidence="2 13">Nucleus</location>
    </subcellularLocation>
</comment>
<protein>
    <recommendedName>
        <fullName evidence="13">ATP-dependent DNA helicase</fullName>
        <ecNumber evidence="13">5.6.2.4</ecNumber>
    </recommendedName>
</protein>
<gene>
    <name evidence="17" type="ORF">NQ315_009627</name>
</gene>
<keyword evidence="18" id="KW-1185">Reference proteome</keyword>
<dbReference type="Pfam" id="PF16124">
    <property type="entry name" value="RecQ_Zn_bind"/>
    <property type="match status" value="1"/>
</dbReference>
<dbReference type="FunFam" id="3.40.50.300:FF:000296">
    <property type="entry name" value="ATP-dependent DNA helicase RecQ"/>
    <property type="match status" value="1"/>
</dbReference>
<dbReference type="Gene3D" id="1.10.10.10">
    <property type="entry name" value="Winged helix-like DNA-binding domain superfamily/Winged helix DNA-binding domain"/>
    <property type="match status" value="1"/>
</dbReference>
<keyword evidence="9" id="KW-0413">Isomerase</keyword>
<dbReference type="GO" id="GO:0005737">
    <property type="term" value="C:cytoplasm"/>
    <property type="evidence" value="ECO:0007669"/>
    <property type="project" value="TreeGrafter"/>
</dbReference>
<dbReference type="GO" id="GO:0003677">
    <property type="term" value="F:DNA binding"/>
    <property type="evidence" value="ECO:0007669"/>
    <property type="project" value="UniProtKB-KW"/>
</dbReference>
<keyword evidence="6 13" id="KW-0347">Helicase</keyword>
<dbReference type="InterPro" id="IPR032284">
    <property type="entry name" value="RecQ_Zn-bd"/>
</dbReference>
<dbReference type="GO" id="GO:0000724">
    <property type="term" value="P:double-strand break repair via homologous recombination"/>
    <property type="evidence" value="ECO:0007669"/>
    <property type="project" value="TreeGrafter"/>
</dbReference>
<dbReference type="FunFam" id="3.40.50.300:FF:000340">
    <property type="entry name" value="Bloom syndrome, RecQ helicase"/>
    <property type="match status" value="1"/>
</dbReference>
<keyword evidence="10 13" id="KW-0539">Nucleus</keyword>
<dbReference type="SMART" id="SM00487">
    <property type="entry name" value="DEXDc"/>
    <property type="match status" value="1"/>
</dbReference>
<comment type="cofactor">
    <cofactor evidence="1">
        <name>Zn(2+)</name>
        <dbReference type="ChEBI" id="CHEBI:29105"/>
    </cofactor>
</comment>
<dbReference type="GO" id="GO:0006260">
    <property type="term" value="P:DNA replication"/>
    <property type="evidence" value="ECO:0007669"/>
    <property type="project" value="InterPro"/>
</dbReference>
<dbReference type="Proteomes" id="UP001159042">
    <property type="component" value="Unassembled WGS sequence"/>
</dbReference>
<dbReference type="NCBIfam" id="TIGR00614">
    <property type="entry name" value="recQ_fam"/>
    <property type="match status" value="1"/>
</dbReference>
<dbReference type="Gene3D" id="3.40.50.300">
    <property type="entry name" value="P-loop containing nucleotide triphosphate hydrolases"/>
    <property type="match status" value="2"/>
</dbReference>
<dbReference type="AlphaFoldDB" id="A0AAV8WHR6"/>
<dbReference type="EC" id="5.6.2.4" evidence="13"/>
<evidence type="ECO:0000256" key="8">
    <source>
        <dbReference type="ARBA" id="ARBA00023125"/>
    </source>
</evidence>
<dbReference type="GO" id="GO:0005524">
    <property type="term" value="F:ATP binding"/>
    <property type="evidence" value="ECO:0007669"/>
    <property type="project" value="UniProtKB-KW"/>
</dbReference>
<dbReference type="InterPro" id="IPR044876">
    <property type="entry name" value="HRDC_dom_sf"/>
</dbReference>
<dbReference type="InterPro" id="IPR010997">
    <property type="entry name" value="HRDC-like_sf"/>
</dbReference>
<evidence type="ECO:0000256" key="1">
    <source>
        <dbReference type="ARBA" id="ARBA00001947"/>
    </source>
</evidence>
<evidence type="ECO:0000259" key="14">
    <source>
        <dbReference type="PROSITE" id="PS50967"/>
    </source>
</evidence>
<feature type="domain" description="Helicase ATP-binding" evidence="15">
    <location>
        <begin position="101"/>
        <end position="276"/>
    </location>
</feature>
<dbReference type="InterPro" id="IPR001650">
    <property type="entry name" value="Helicase_C-like"/>
</dbReference>
<keyword evidence="8" id="KW-0238">DNA-binding</keyword>
<dbReference type="InterPro" id="IPR018982">
    <property type="entry name" value="RQC_domain"/>
</dbReference>
<evidence type="ECO:0000313" key="17">
    <source>
        <dbReference type="EMBL" id="KAJ8925777.1"/>
    </source>
</evidence>
<dbReference type="Pfam" id="PF00270">
    <property type="entry name" value="DEAD"/>
    <property type="match status" value="1"/>
</dbReference>
<keyword evidence="7 13" id="KW-0067">ATP-binding</keyword>
<evidence type="ECO:0000259" key="16">
    <source>
        <dbReference type="PROSITE" id="PS51194"/>
    </source>
</evidence>
<evidence type="ECO:0000256" key="6">
    <source>
        <dbReference type="ARBA" id="ARBA00022806"/>
    </source>
</evidence>
<dbReference type="GO" id="GO:0016787">
    <property type="term" value="F:hydrolase activity"/>
    <property type="evidence" value="ECO:0007669"/>
    <property type="project" value="UniProtKB-KW"/>
</dbReference>
<name>A0AAV8WHR6_9CUCU</name>
<dbReference type="Pfam" id="PF09382">
    <property type="entry name" value="RQC"/>
    <property type="match status" value="1"/>
</dbReference>
<feature type="domain" description="HRDC" evidence="14">
    <location>
        <begin position="649"/>
        <end position="729"/>
    </location>
</feature>
<dbReference type="GO" id="GO:0007131">
    <property type="term" value="P:reciprocal meiotic recombination"/>
    <property type="evidence" value="ECO:0007669"/>
    <property type="project" value="UniProtKB-ARBA"/>
</dbReference>
<dbReference type="GO" id="GO:0043138">
    <property type="term" value="F:3'-5' DNA helicase activity"/>
    <property type="evidence" value="ECO:0007669"/>
    <property type="project" value="UniProtKB-EC"/>
</dbReference>
<reference evidence="17 18" key="1">
    <citation type="journal article" date="2023" name="Insect Mol. Biol.">
        <title>Genome sequencing provides insights into the evolution of gene families encoding plant cell wall-degrading enzymes in longhorned beetles.</title>
        <authorList>
            <person name="Shin N.R."/>
            <person name="Okamura Y."/>
            <person name="Kirsch R."/>
            <person name="Pauchet Y."/>
        </authorList>
    </citation>
    <scope>NUCLEOTIDE SEQUENCE [LARGE SCALE GENOMIC DNA]</scope>
    <source>
        <strain evidence="17">EAD_L_NR</strain>
    </source>
</reference>
<comment type="catalytic activity">
    <reaction evidence="12 13">
        <text>ATP + H2O = ADP + phosphate + H(+)</text>
        <dbReference type="Rhea" id="RHEA:13065"/>
        <dbReference type="ChEBI" id="CHEBI:15377"/>
        <dbReference type="ChEBI" id="CHEBI:15378"/>
        <dbReference type="ChEBI" id="CHEBI:30616"/>
        <dbReference type="ChEBI" id="CHEBI:43474"/>
        <dbReference type="ChEBI" id="CHEBI:456216"/>
    </reaction>
</comment>
<dbReference type="PROSITE" id="PS51194">
    <property type="entry name" value="HELICASE_CTER"/>
    <property type="match status" value="1"/>
</dbReference>
<evidence type="ECO:0000256" key="5">
    <source>
        <dbReference type="ARBA" id="ARBA00022801"/>
    </source>
</evidence>
<dbReference type="Pfam" id="PF00271">
    <property type="entry name" value="Helicase_C"/>
    <property type="match status" value="1"/>
</dbReference>
<comment type="similarity">
    <text evidence="3 13">Belongs to the helicase family. RecQ subfamily.</text>
</comment>
<dbReference type="PANTHER" id="PTHR13710">
    <property type="entry name" value="DNA HELICASE RECQ FAMILY MEMBER"/>
    <property type="match status" value="1"/>
</dbReference>
<evidence type="ECO:0000259" key="15">
    <source>
        <dbReference type="PROSITE" id="PS51192"/>
    </source>
</evidence>
<evidence type="ECO:0000256" key="12">
    <source>
        <dbReference type="ARBA" id="ARBA00049360"/>
    </source>
</evidence>
<dbReference type="SMART" id="SM00490">
    <property type="entry name" value="HELICc"/>
    <property type="match status" value="1"/>
</dbReference>
<evidence type="ECO:0000256" key="4">
    <source>
        <dbReference type="ARBA" id="ARBA00022741"/>
    </source>
</evidence>
<dbReference type="PANTHER" id="PTHR13710:SF153">
    <property type="entry name" value="RECQ-LIKE DNA HELICASE BLM"/>
    <property type="match status" value="1"/>
</dbReference>
<feature type="domain" description="Helicase C-terminal" evidence="16">
    <location>
        <begin position="299"/>
        <end position="447"/>
    </location>
</feature>
<proteinExistence type="inferred from homology"/>
<evidence type="ECO:0000313" key="18">
    <source>
        <dbReference type="Proteomes" id="UP001159042"/>
    </source>
</evidence>
<dbReference type="SUPFAM" id="SSF46785">
    <property type="entry name" value="Winged helix' DNA-binding domain"/>
    <property type="match status" value="1"/>
</dbReference>
<dbReference type="InterPro" id="IPR027417">
    <property type="entry name" value="P-loop_NTPase"/>
</dbReference>
<dbReference type="CDD" id="cd18794">
    <property type="entry name" value="SF2_C_RecQ"/>
    <property type="match status" value="1"/>
</dbReference>
<dbReference type="InterPro" id="IPR036388">
    <property type="entry name" value="WH-like_DNA-bd_sf"/>
</dbReference>
<dbReference type="SUPFAM" id="SSF47819">
    <property type="entry name" value="HRDC-like"/>
    <property type="match status" value="1"/>
</dbReference>
<evidence type="ECO:0000256" key="9">
    <source>
        <dbReference type="ARBA" id="ARBA00023235"/>
    </source>
</evidence>
<evidence type="ECO:0000256" key="7">
    <source>
        <dbReference type="ARBA" id="ARBA00022840"/>
    </source>
</evidence>
<dbReference type="PROSITE" id="PS51192">
    <property type="entry name" value="HELICASE_ATP_BIND_1"/>
    <property type="match status" value="1"/>
</dbReference>
<comment type="caution">
    <text evidence="17">The sequence shown here is derived from an EMBL/GenBank/DDBJ whole genome shotgun (WGS) entry which is preliminary data.</text>
</comment>
<dbReference type="SUPFAM" id="SSF52540">
    <property type="entry name" value="P-loop containing nucleoside triphosphate hydrolases"/>
    <property type="match status" value="2"/>
</dbReference>
<sequence>MNNVLPIDISLDDIDWNEPLEEVVQNANDPATDEDLLKDIADIDWDEDIFSQNGTSPLSRISLEDCSHEFEGNYSFSTNMLEVLNRVFGLETFRPGQREIINAILSGYDCFVLMPTGGGKSLCYQLPALLSNGVTIVISPLIALVTDQVDKLNALDIRAAHLCCTLTRQQAAVVISKLYFNEPEIDLLYVTPERIMGSKQTQDALDSLYRRGKLARFVIDEGHCLSLWGHDFRPDYKKLSVLRDKYSDIQMLSFTATATKQVETDVIVNLKLRNVKKFIQSFNRPNIKYQVHEKDEDMAVHEIINLIRRKFFRKSGIVYCLTRKDCVVLSRYLRNFNISAKPYHAGLDMKVRQDTQREWMQDQFHVIVSTIAFGMGIDKPDVRFVIHNTIPKSLEGYYQESGRAGRDGEISYSYLFYNYNDIDRIMRLMASDFSKTDTLEGHWDNLQQMVAFANNRIDCRRYLQLINLGENFNRQLCIQNKETICDNCDDFINNRQNIEYKDITKQAKELAVLVRDISAQNNVTINTVTKVYRGSRQSQIVRRRFDRHRFWGRGRLMTLLDVQRVLRTLTLKNILANHYLTTGKFPLVHIKSGSNINRFLTSSTERITIPVTNNNYFLETTRLQGPNRSISNFERGPTISERATSLAMQTLRTRCHDALLRVCREYAIQRHIAVSSILHPLAIKIIITVLPQSREELLGVQHFTVATFNRIGNDILRITTDFRRQISEID</sequence>
<dbReference type="InterPro" id="IPR036390">
    <property type="entry name" value="WH_DNA-bd_sf"/>
</dbReference>
<dbReference type="SMART" id="SM00956">
    <property type="entry name" value="RQC"/>
    <property type="match status" value="1"/>
</dbReference>
<dbReference type="InterPro" id="IPR004589">
    <property type="entry name" value="DNA_helicase_ATP-dep_RecQ"/>
</dbReference>
<dbReference type="Gene3D" id="1.10.150.80">
    <property type="entry name" value="HRDC domain"/>
    <property type="match status" value="1"/>
</dbReference>
<keyword evidence="4 13" id="KW-0547">Nucleotide-binding</keyword>
<evidence type="ECO:0000256" key="2">
    <source>
        <dbReference type="ARBA" id="ARBA00004123"/>
    </source>
</evidence>
<dbReference type="GO" id="GO:0009378">
    <property type="term" value="F:four-way junction helicase activity"/>
    <property type="evidence" value="ECO:0007669"/>
    <property type="project" value="TreeGrafter"/>
</dbReference>
<dbReference type="InterPro" id="IPR011545">
    <property type="entry name" value="DEAD/DEAH_box_helicase_dom"/>
</dbReference>
<organism evidence="17 18">
    <name type="scientific">Exocentrus adspersus</name>
    <dbReference type="NCBI Taxonomy" id="1586481"/>
    <lineage>
        <taxon>Eukaryota</taxon>
        <taxon>Metazoa</taxon>
        <taxon>Ecdysozoa</taxon>
        <taxon>Arthropoda</taxon>
        <taxon>Hexapoda</taxon>
        <taxon>Insecta</taxon>
        <taxon>Pterygota</taxon>
        <taxon>Neoptera</taxon>
        <taxon>Endopterygota</taxon>
        <taxon>Coleoptera</taxon>
        <taxon>Polyphaga</taxon>
        <taxon>Cucujiformia</taxon>
        <taxon>Chrysomeloidea</taxon>
        <taxon>Cerambycidae</taxon>
        <taxon>Lamiinae</taxon>
        <taxon>Acanthocinini</taxon>
        <taxon>Exocentrus</taxon>
    </lineage>
</organism>
<evidence type="ECO:0000256" key="3">
    <source>
        <dbReference type="ARBA" id="ARBA00005446"/>
    </source>
</evidence>
<dbReference type="PROSITE" id="PS50967">
    <property type="entry name" value="HRDC"/>
    <property type="match status" value="1"/>
</dbReference>
<evidence type="ECO:0000256" key="11">
    <source>
        <dbReference type="ARBA" id="ARBA00034617"/>
    </source>
</evidence>
<dbReference type="GO" id="GO:0005634">
    <property type="term" value="C:nucleus"/>
    <property type="evidence" value="ECO:0007669"/>
    <property type="project" value="UniProtKB-SubCell"/>
</dbReference>
<accession>A0AAV8WHR6</accession>
<dbReference type="CDD" id="cd17920">
    <property type="entry name" value="DEXHc_RecQ"/>
    <property type="match status" value="1"/>
</dbReference>
<evidence type="ECO:0000256" key="13">
    <source>
        <dbReference type="RuleBase" id="RU364117"/>
    </source>
</evidence>
<dbReference type="GO" id="GO:0005694">
    <property type="term" value="C:chromosome"/>
    <property type="evidence" value="ECO:0007669"/>
    <property type="project" value="TreeGrafter"/>
</dbReference>
<comment type="catalytic activity">
    <reaction evidence="11 13">
        <text>Couples ATP hydrolysis with the unwinding of duplex DNA by translocating in the 3'-5' direction.</text>
        <dbReference type="EC" id="5.6.2.4"/>
    </reaction>
</comment>
<dbReference type="InterPro" id="IPR014001">
    <property type="entry name" value="Helicase_ATP-bd"/>
</dbReference>
<dbReference type="InterPro" id="IPR002121">
    <property type="entry name" value="HRDC_dom"/>
</dbReference>
<evidence type="ECO:0000256" key="10">
    <source>
        <dbReference type="ARBA" id="ARBA00023242"/>
    </source>
</evidence>